<evidence type="ECO:0000313" key="11">
    <source>
        <dbReference type="EMBL" id="QFR49620.1"/>
    </source>
</evidence>
<dbReference type="Pfam" id="PF08269">
    <property type="entry name" value="dCache_2"/>
    <property type="match status" value="1"/>
</dbReference>
<dbReference type="EMBL" id="CP043617">
    <property type="protein sequence ID" value="QFR49620.1"/>
    <property type="molecule type" value="Genomic_DNA"/>
</dbReference>
<comment type="subcellular location">
    <subcellularLocation>
        <location evidence="1">Cell membrane</location>
        <topology evidence="1">Multi-pass membrane protein</topology>
    </subcellularLocation>
</comment>
<dbReference type="InterPro" id="IPR004010">
    <property type="entry name" value="Double_Cache_2"/>
</dbReference>
<dbReference type="Pfam" id="PF13426">
    <property type="entry name" value="PAS_9"/>
    <property type="match status" value="1"/>
</dbReference>
<dbReference type="PROSITE" id="PS50113">
    <property type="entry name" value="PAC"/>
    <property type="match status" value="1"/>
</dbReference>
<dbReference type="InterPro" id="IPR043128">
    <property type="entry name" value="Rev_trsase/Diguanyl_cyclase"/>
</dbReference>
<evidence type="ECO:0000259" key="8">
    <source>
        <dbReference type="PROSITE" id="PS50113"/>
    </source>
</evidence>
<keyword evidence="12" id="KW-1185">Reference proteome</keyword>
<dbReference type="Gene3D" id="3.20.20.450">
    <property type="entry name" value="EAL domain"/>
    <property type="match status" value="1"/>
</dbReference>
<dbReference type="NCBIfam" id="TIGR00229">
    <property type="entry name" value="sensory_box"/>
    <property type="match status" value="1"/>
</dbReference>
<reference evidence="11 12" key="1">
    <citation type="submission" date="2019-09" db="EMBL/GenBank/DDBJ databases">
        <title>Sulfurimonas gotlandica sp. nov., a chemoautotrophic and psychrotolerant epsilonproteobacterium isolated from a pelagic redoxcline, and an emended description of the genus Sulfurimonas.</title>
        <authorList>
            <person name="Wang S."/>
            <person name="Jiang L."/>
            <person name="Shao S."/>
        </authorList>
    </citation>
    <scope>NUCLEOTIDE SEQUENCE [LARGE SCALE GENOMIC DNA]</scope>
    <source>
        <strain evidence="11 12">GYSZ_1</strain>
    </source>
</reference>
<evidence type="ECO:0000256" key="3">
    <source>
        <dbReference type="ARBA" id="ARBA00022692"/>
    </source>
</evidence>
<dbReference type="CDD" id="cd01948">
    <property type="entry name" value="EAL"/>
    <property type="match status" value="1"/>
</dbReference>
<dbReference type="GO" id="GO:0071111">
    <property type="term" value="F:cyclic-guanylate-specific phosphodiesterase activity"/>
    <property type="evidence" value="ECO:0007669"/>
    <property type="project" value="InterPro"/>
</dbReference>
<protein>
    <submittedName>
        <fullName evidence="11">EAL domain-containing protein</fullName>
    </submittedName>
</protein>
<dbReference type="SMART" id="SM00052">
    <property type="entry name" value="EAL"/>
    <property type="match status" value="1"/>
</dbReference>
<dbReference type="Gene3D" id="3.30.450.20">
    <property type="entry name" value="PAS domain"/>
    <property type="match status" value="2"/>
</dbReference>
<keyword evidence="3 6" id="KW-0812">Transmembrane</keyword>
<dbReference type="InterPro" id="IPR000160">
    <property type="entry name" value="GGDEF_dom"/>
</dbReference>
<feature type="domain" description="GGDEF" evidence="10">
    <location>
        <begin position="407"/>
        <end position="544"/>
    </location>
</feature>
<keyword evidence="2" id="KW-1003">Cell membrane</keyword>
<dbReference type="SUPFAM" id="SSF55785">
    <property type="entry name" value="PYP-like sensor domain (PAS domain)"/>
    <property type="match status" value="1"/>
</dbReference>
<dbReference type="GO" id="GO:0005886">
    <property type="term" value="C:plasma membrane"/>
    <property type="evidence" value="ECO:0007669"/>
    <property type="project" value="UniProtKB-SubCell"/>
</dbReference>
<proteinExistence type="predicted"/>
<dbReference type="Gene3D" id="3.30.70.270">
    <property type="match status" value="1"/>
</dbReference>
<dbReference type="SMART" id="SM00267">
    <property type="entry name" value="GGDEF"/>
    <property type="match status" value="1"/>
</dbReference>
<evidence type="ECO:0000259" key="10">
    <source>
        <dbReference type="PROSITE" id="PS50887"/>
    </source>
</evidence>
<dbReference type="KEGG" id="sulg:FJR48_07675"/>
<accession>A0A5P8P217</accession>
<dbReference type="CDD" id="cd18774">
    <property type="entry name" value="PDC2_HK_sensor"/>
    <property type="match status" value="1"/>
</dbReference>
<dbReference type="RefSeq" id="WP_152307567.1">
    <property type="nucleotide sequence ID" value="NZ_CP043617.1"/>
</dbReference>
<feature type="transmembrane region" description="Helical" evidence="6">
    <location>
        <begin position="224"/>
        <end position="243"/>
    </location>
</feature>
<dbReference type="PROSITE" id="PS50112">
    <property type="entry name" value="PAS"/>
    <property type="match status" value="1"/>
</dbReference>
<dbReference type="Pfam" id="PF00990">
    <property type="entry name" value="GGDEF"/>
    <property type="match status" value="1"/>
</dbReference>
<dbReference type="Proteomes" id="UP000326944">
    <property type="component" value="Chromosome"/>
</dbReference>
<dbReference type="InterPro" id="IPR050706">
    <property type="entry name" value="Cyclic-di-GMP_PDE-like"/>
</dbReference>
<evidence type="ECO:0000259" key="9">
    <source>
        <dbReference type="PROSITE" id="PS50883"/>
    </source>
</evidence>
<dbReference type="InterPro" id="IPR000014">
    <property type="entry name" value="PAS"/>
</dbReference>
<dbReference type="CDD" id="cd01949">
    <property type="entry name" value="GGDEF"/>
    <property type="match status" value="1"/>
</dbReference>
<evidence type="ECO:0000259" key="7">
    <source>
        <dbReference type="PROSITE" id="PS50112"/>
    </source>
</evidence>
<dbReference type="CDD" id="cd00130">
    <property type="entry name" value="PAS"/>
    <property type="match status" value="1"/>
</dbReference>
<name>A0A5P8P217_9BACT</name>
<dbReference type="PANTHER" id="PTHR33121">
    <property type="entry name" value="CYCLIC DI-GMP PHOSPHODIESTERASE PDEF"/>
    <property type="match status" value="1"/>
</dbReference>
<dbReference type="AlphaFoldDB" id="A0A5P8P217"/>
<sequence>MNFKLPELSLSKISFLNILITALTFSIVIGFFSIKNTDKYYEYKVKQQEKHYIEKNKKLVKDEVLRVVNRINNLKKILLENQKTSNKKLQKDIQQIIFSELEKDRFGDGDYGYFWIHDLNHIMLLHPNKELIGRNMKNFITHDNQYLFQNIEKLVKEKGHGYISYIWNRPEDINIDDEKTSYVHLIKDWNMIIGSGFYLTELREMLKDEKELIKSSLYENLKENLILIGILIILSILSALFVSKKISKIEASRKEQMNMLKQYKLILDKSAVVSKTDTDGFITYVNSSFSKISGYSKDEIIGKKHNIIRHPESPKSQFRSLWKRIKRGKVWKGLIKNKNKNGNSYFNNTTILPIKNADGDIIEYISAATDVSELIENRTKLKSVFSTDSLTGLGNRVSLIKLISKNKKGVLCLINIDRFKEINDTQGHDTGDNIIKELGDRIFNFLNDDVYTIFRVQADVFAVYTSKENEQEMLNDITDFINIVGIKPYHVNNINIILTYTCGIASGSENIFTYADIALSEAKQKKTRVKTYDASMNNIEKYKQNILWVEKLYKALSDDNIRPFFQPIYNYRTKKVEKYESLMRLIEDDEVVFPGAYLDVAKKTKLYPELTYKIVEKSIDKFSHCEAEFSINLSIEDLMNEELMNFIFDYAIKHNVLNRLVLEIVESEEIEDSDFIAKTIRKFKKQGAKVAIDDFGSGYSNYDYLISLQADYIKIDGSIIKHILEDERTAEVVKSIVNFAQKSNMKTIAEFVSSKEINDKVESLGVDYAQGFYYGKAEPELLSD</sequence>
<dbReference type="InterPro" id="IPR001633">
    <property type="entry name" value="EAL_dom"/>
</dbReference>
<evidence type="ECO:0000256" key="2">
    <source>
        <dbReference type="ARBA" id="ARBA00022475"/>
    </source>
</evidence>
<dbReference type="Pfam" id="PF00563">
    <property type="entry name" value="EAL"/>
    <property type="match status" value="1"/>
</dbReference>
<evidence type="ECO:0000256" key="6">
    <source>
        <dbReference type="SAM" id="Phobius"/>
    </source>
</evidence>
<gene>
    <name evidence="11" type="ORF">FJR48_07675</name>
</gene>
<keyword evidence="4 6" id="KW-1133">Transmembrane helix</keyword>
<dbReference type="PROSITE" id="PS50883">
    <property type="entry name" value="EAL"/>
    <property type="match status" value="1"/>
</dbReference>
<feature type="transmembrane region" description="Helical" evidence="6">
    <location>
        <begin position="13"/>
        <end position="34"/>
    </location>
</feature>
<feature type="domain" description="EAL" evidence="9">
    <location>
        <begin position="545"/>
        <end position="784"/>
    </location>
</feature>
<dbReference type="InterPro" id="IPR035919">
    <property type="entry name" value="EAL_sf"/>
</dbReference>
<evidence type="ECO:0000313" key="12">
    <source>
        <dbReference type="Proteomes" id="UP000326944"/>
    </source>
</evidence>
<dbReference type="SUPFAM" id="SSF141868">
    <property type="entry name" value="EAL domain-like"/>
    <property type="match status" value="1"/>
</dbReference>
<evidence type="ECO:0000256" key="4">
    <source>
        <dbReference type="ARBA" id="ARBA00022989"/>
    </source>
</evidence>
<dbReference type="SUPFAM" id="SSF55073">
    <property type="entry name" value="Nucleotide cyclase"/>
    <property type="match status" value="1"/>
</dbReference>
<dbReference type="InterPro" id="IPR033480">
    <property type="entry name" value="sCache_2"/>
</dbReference>
<dbReference type="InterPro" id="IPR035965">
    <property type="entry name" value="PAS-like_dom_sf"/>
</dbReference>
<dbReference type="SMART" id="SM01049">
    <property type="entry name" value="Cache_2"/>
    <property type="match status" value="1"/>
</dbReference>
<dbReference type="PANTHER" id="PTHR33121:SF71">
    <property type="entry name" value="OXYGEN SENSOR PROTEIN DOSP"/>
    <property type="match status" value="1"/>
</dbReference>
<dbReference type="OrthoDB" id="9790732at2"/>
<dbReference type="InterPro" id="IPR029787">
    <property type="entry name" value="Nucleotide_cyclase"/>
</dbReference>
<organism evidence="11 12">
    <name type="scientific">Sulfurimonas lithotrophica</name>
    <dbReference type="NCBI Taxonomy" id="2590022"/>
    <lineage>
        <taxon>Bacteria</taxon>
        <taxon>Pseudomonadati</taxon>
        <taxon>Campylobacterota</taxon>
        <taxon>Epsilonproteobacteria</taxon>
        <taxon>Campylobacterales</taxon>
        <taxon>Sulfurimonadaceae</taxon>
        <taxon>Sulfurimonas</taxon>
    </lineage>
</organism>
<dbReference type="NCBIfam" id="TIGR00254">
    <property type="entry name" value="GGDEF"/>
    <property type="match status" value="1"/>
</dbReference>
<dbReference type="PROSITE" id="PS50887">
    <property type="entry name" value="GGDEF"/>
    <property type="match status" value="1"/>
</dbReference>
<feature type="domain" description="PAC" evidence="8">
    <location>
        <begin position="329"/>
        <end position="383"/>
    </location>
</feature>
<evidence type="ECO:0000256" key="5">
    <source>
        <dbReference type="ARBA" id="ARBA00023136"/>
    </source>
</evidence>
<keyword evidence="5 6" id="KW-0472">Membrane</keyword>
<evidence type="ECO:0000256" key="1">
    <source>
        <dbReference type="ARBA" id="ARBA00004651"/>
    </source>
</evidence>
<feature type="domain" description="PAS" evidence="7">
    <location>
        <begin position="277"/>
        <end position="328"/>
    </location>
</feature>
<dbReference type="InterPro" id="IPR000700">
    <property type="entry name" value="PAS-assoc_C"/>
</dbReference>